<dbReference type="AlphaFoldDB" id="A0BFC4"/>
<evidence type="ECO:0000313" key="1">
    <source>
        <dbReference type="EMBL" id="CAK57241.1"/>
    </source>
</evidence>
<dbReference type="KEGG" id="ptm:GSPATT00028276001"/>
<dbReference type="GeneID" id="5010422"/>
<gene>
    <name evidence="1" type="ORF">GSPATT00028276001</name>
</gene>
<dbReference type="RefSeq" id="XP_001424639.1">
    <property type="nucleotide sequence ID" value="XM_001424602.1"/>
</dbReference>
<reference evidence="1 2" key="1">
    <citation type="journal article" date="2006" name="Nature">
        <title>Global trends of whole-genome duplications revealed by the ciliate Paramecium tetraurelia.</title>
        <authorList>
            <consortium name="Genoscope"/>
            <person name="Aury J.-M."/>
            <person name="Jaillon O."/>
            <person name="Duret L."/>
            <person name="Noel B."/>
            <person name="Jubin C."/>
            <person name="Porcel B.M."/>
            <person name="Segurens B."/>
            <person name="Daubin V."/>
            <person name="Anthouard V."/>
            <person name="Aiach N."/>
            <person name="Arnaiz O."/>
            <person name="Billaut A."/>
            <person name="Beisson J."/>
            <person name="Blanc I."/>
            <person name="Bouhouche K."/>
            <person name="Camara F."/>
            <person name="Duharcourt S."/>
            <person name="Guigo R."/>
            <person name="Gogendeau D."/>
            <person name="Katinka M."/>
            <person name="Keller A.-M."/>
            <person name="Kissmehl R."/>
            <person name="Klotz C."/>
            <person name="Koll F."/>
            <person name="Le Moue A."/>
            <person name="Lepere C."/>
            <person name="Malinsky S."/>
            <person name="Nowacki M."/>
            <person name="Nowak J.K."/>
            <person name="Plattner H."/>
            <person name="Poulain J."/>
            <person name="Ruiz F."/>
            <person name="Serrano V."/>
            <person name="Zagulski M."/>
            <person name="Dessen P."/>
            <person name="Betermier M."/>
            <person name="Weissenbach J."/>
            <person name="Scarpelli C."/>
            <person name="Schachter V."/>
            <person name="Sperling L."/>
            <person name="Meyer E."/>
            <person name="Cohen J."/>
            <person name="Wincker P."/>
        </authorList>
    </citation>
    <scope>NUCLEOTIDE SEQUENCE [LARGE SCALE GENOMIC DNA]</scope>
    <source>
        <strain evidence="1 2">Stock d4-2</strain>
    </source>
</reference>
<sequence>MKLIIQKFQQQLNDNLVNLNFFHTLLTEPHPQQYVPGYSSSGPTILLVLVRMAVYEGTVKTKPILITSVLHKPMADFNYHKYSSQSQKLLKLAFISVCQQGCHSVNETSAKQD</sequence>
<proteinExistence type="predicted"/>
<evidence type="ECO:0000313" key="2">
    <source>
        <dbReference type="Proteomes" id="UP000000600"/>
    </source>
</evidence>
<dbReference type="InParanoid" id="A0BFC4"/>
<name>A0BFC4_PARTE</name>
<protein>
    <submittedName>
        <fullName evidence="1">Uncharacterized protein</fullName>
    </submittedName>
</protein>
<keyword evidence="2" id="KW-1185">Reference proteome</keyword>
<organism evidence="1 2">
    <name type="scientific">Paramecium tetraurelia</name>
    <dbReference type="NCBI Taxonomy" id="5888"/>
    <lineage>
        <taxon>Eukaryota</taxon>
        <taxon>Sar</taxon>
        <taxon>Alveolata</taxon>
        <taxon>Ciliophora</taxon>
        <taxon>Intramacronucleata</taxon>
        <taxon>Oligohymenophorea</taxon>
        <taxon>Peniculida</taxon>
        <taxon>Parameciidae</taxon>
        <taxon>Paramecium</taxon>
    </lineage>
</organism>
<accession>A0BFC4</accession>
<dbReference type="HOGENOM" id="CLU_2138324_0_0_1"/>
<dbReference type="Proteomes" id="UP000000600">
    <property type="component" value="Unassembled WGS sequence"/>
</dbReference>
<dbReference type="EMBL" id="CT867991">
    <property type="protein sequence ID" value="CAK57241.1"/>
    <property type="molecule type" value="Genomic_DNA"/>
</dbReference>